<proteinExistence type="predicted"/>
<name>A0A7J7JDT8_BUGNE</name>
<comment type="caution">
    <text evidence="2">The sequence shown here is derived from an EMBL/GenBank/DDBJ whole genome shotgun (WGS) entry which is preliminary data.</text>
</comment>
<feature type="compositionally biased region" description="Polar residues" evidence="1">
    <location>
        <begin position="271"/>
        <end position="280"/>
    </location>
</feature>
<feature type="region of interest" description="Disordered" evidence="1">
    <location>
        <begin position="332"/>
        <end position="371"/>
    </location>
</feature>
<accession>A0A7J7JDT8</accession>
<evidence type="ECO:0000313" key="2">
    <source>
        <dbReference type="EMBL" id="KAF6024187.1"/>
    </source>
</evidence>
<dbReference type="Proteomes" id="UP000593567">
    <property type="component" value="Unassembled WGS sequence"/>
</dbReference>
<feature type="compositionally biased region" description="Polar residues" evidence="1">
    <location>
        <begin position="351"/>
        <end position="360"/>
    </location>
</feature>
<keyword evidence="3" id="KW-1185">Reference proteome</keyword>
<gene>
    <name evidence="2" type="ORF">EB796_017518</name>
</gene>
<evidence type="ECO:0000256" key="1">
    <source>
        <dbReference type="SAM" id="MobiDB-lite"/>
    </source>
</evidence>
<dbReference type="OrthoDB" id="9888309at2759"/>
<reference evidence="2" key="1">
    <citation type="submission" date="2020-06" db="EMBL/GenBank/DDBJ databases">
        <title>Draft genome of Bugula neritina, a colonial animal packing powerful symbionts and potential medicines.</title>
        <authorList>
            <person name="Rayko M."/>
        </authorList>
    </citation>
    <scope>NUCLEOTIDE SEQUENCE [LARGE SCALE GENOMIC DNA]</scope>
    <source>
        <strain evidence="2">Kwan_BN1</strain>
    </source>
</reference>
<dbReference type="EMBL" id="VXIV02002609">
    <property type="protein sequence ID" value="KAF6024187.1"/>
    <property type="molecule type" value="Genomic_DNA"/>
</dbReference>
<dbReference type="AlphaFoldDB" id="A0A7J7JDT8"/>
<protein>
    <submittedName>
        <fullName evidence="2">Uncharacterized protein</fullName>
    </submittedName>
</protein>
<sequence>MSVGTNKRVVLRNLLHINSSIDTKQRASTTTGVLVQVSANLWPTTRRPKTRGTGAALPFQKRVQRAIGHISETNKTPERSRRSQLAAATVHTDDGSCLSMVPARVTLRYRSCSSTSHNGAFSNTTDMLQFNGGETIRKSSSETRTSSSPDNNGTAKEKLKLNRPNSRGKRRTPHINGLIPLERVSRDFETELPSVLDENITGTKLSLPTQRIKPQVKPTRGSVALKPLTSSDQVTNSLTYSTNYSTQKHVKSRSISGVPKPEPASTEEGDTTGQSWSHNPNVLPISKPILSQQNKNNNFSNDNSTNASSSLTATTILGKAENCSGTNSLTVTASSVGSSTSNTQRPHKPSQSHLTSTRAFGTSRKKSPGDDCLYADPVVGATPSFQSRLSELASLEAETVRYEKLKKLKKKSKERED</sequence>
<feature type="compositionally biased region" description="Low complexity" evidence="1">
    <location>
        <begin position="332"/>
        <end position="343"/>
    </location>
</feature>
<feature type="region of interest" description="Disordered" evidence="1">
    <location>
        <begin position="245"/>
        <end position="286"/>
    </location>
</feature>
<evidence type="ECO:0000313" key="3">
    <source>
        <dbReference type="Proteomes" id="UP000593567"/>
    </source>
</evidence>
<feature type="region of interest" description="Disordered" evidence="1">
    <location>
        <begin position="135"/>
        <end position="174"/>
    </location>
</feature>
<organism evidence="2 3">
    <name type="scientific">Bugula neritina</name>
    <name type="common">Brown bryozoan</name>
    <name type="synonym">Sertularia neritina</name>
    <dbReference type="NCBI Taxonomy" id="10212"/>
    <lineage>
        <taxon>Eukaryota</taxon>
        <taxon>Metazoa</taxon>
        <taxon>Spiralia</taxon>
        <taxon>Lophotrochozoa</taxon>
        <taxon>Bryozoa</taxon>
        <taxon>Gymnolaemata</taxon>
        <taxon>Cheilostomatida</taxon>
        <taxon>Flustrina</taxon>
        <taxon>Buguloidea</taxon>
        <taxon>Bugulidae</taxon>
        <taxon>Bugula</taxon>
    </lineage>
</organism>